<dbReference type="SUPFAM" id="SSF48498">
    <property type="entry name" value="Tetracyclin repressor-like, C-terminal domain"/>
    <property type="match status" value="1"/>
</dbReference>
<evidence type="ECO:0000256" key="1">
    <source>
        <dbReference type="ARBA" id="ARBA00023015"/>
    </source>
</evidence>
<reference evidence="7" key="1">
    <citation type="journal article" date="2019" name="Int. J. Syst. Evol. Microbiol.">
        <title>The Global Catalogue of Microorganisms (GCM) 10K type strain sequencing project: providing services to taxonomists for standard genome sequencing and annotation.</title>
        <authorList>
            <consortium name="The Broad Institute Genomics Platform"/>
            <consortium name="The Broad Institute Genome Sequencing Center for Infectious Disease"/>
            <person name="Wu L."/>
            <person name="Ma J."/>
        </authorList>
    </citation>
    <scope>NUCLEOTIDE SEQUENCE [LARGE SCALE GENOMIC DNA]</scope>
    <source>
        <strain evidence="7">CGMCC 1.15420</strain>
    </source>
</reference>
<dbReference type="Gene3D" id="1.10.357.10">
    <property type="entry name" value="Tetracycline Repressor, domain 2"/>
    <property type="match status" value="1"/>
</dbReference>
<dbReference type="Pfam" id="PF13305">
    <property type="entry name" value="TetR_C_33"/>
    <property type="match status" value="1"/>
</dbReference>
<keyword evidence="1" id="KW-0805">Transcription regulation</keyword>
<evidence type="ECO:0000313" key="7">
    <source>
        <dbReference type="Proteomes" id="UP000608420"/>
    </source>
</evidence>
<comment type="caution">
    <text evidence="6">The sequence shown here is derived from an EMBL/GenBank/DDBJ whole genome shotgun (WGS) entry which is preliminary data.</text>
</comment>
<dbReference type="InterPro" id="IPR036271">
    <property type="entry name" value="Tet_transcr_reg_TetR-rel_C_sf"/>
</dbReference>
<evidence type="ECO:0000256" key="3">
    <source>
        <dbReference type="ARBA" id="ARBA00023163"/>
    </source>
</evidence>
<keyword evidence="7" id="KW-1185">Reference proteome</keyword>
<proteinExistence type="predicted"/>
<keyword evidence="3" id="KW-0804">Transcription</keyword>
<organism evidence="6 7">
    <name type="scientific">Paenibacillus aceti</name>
    <dbReference type="NCBI Taxonomy" id="1820010"/>
    <lineage>
        <taxon>Bacteria</taxon>
        <taxon>Bacillati</taxon>
        <taxon>Bacillota</taxon>
        <taxon>Bacilli</taxon>
        <taxon>Bacillales</taxon>
        <taxon>Paenibacillaceae</taxon>
        <taxon>Paenibacillus</taxon>
    </lineage>
</organism>
<feature type="domain" description="HTH tetR-type" evidence="5">
    <location>
        <begin position="6"/>
        <end position="66"/>
    </location>
</feature>
<dbReference type="PANTHER" id="PTHR30055">
    <property type="entry name" value="HTH-TYPE TRANSCRIPTIONAL REGULATOR RUTR"/>
    <property type="match status" value="1"/>
</dbReference>
<protein>
    <submittedName>
        <fullName evidence="6">TetR family transcriptional regulator</fullName>
    </submittedName>
</protein>
<evidence type="ECO:0000313" key="6">
    <source>
        <dbReference type="EMBL" id="GGG14641.1"/>
    </source>
</evidence>
<evidence type="ECO:0000259" key="5">
    <source>
        <dbReference type="PROSITE" id="PS50977"/>
    </source>
</evidence>
<name>A0ABQ1W4H3_9BACL</name>
<dbReference type="InterPro" id="IPR025996">
    <property type="entry name" value="MT1864/Rv1816-like_C"/>
</dbReference>
<dbReference type="InterPro" id="IPR050109">
    <property type="entry name" value="HTH-type_TetR-like_transc_reg"/>
</dbReference>
<dbReference type="InterPro" id="IPR001647">
    <property type="entry name" value="HTH_TetR"/>
</dbReference>
<evidence type="ECO:0000256" key="4">
    <source>
        <dbReference type="PROSITE-ProRule" id="PRU00335"/>
    </source>
</evidence>
<evidence type="ECO:0000256" key="2">
    <source>
        <dbReference type="ARBA" id="ARBA00023125"/>
    </source>
</evidence>
<dbReference type="PANTHER" id="PTHR30055:SF239">
    <property type="entry name" value="TRANSCRIPTIONAL REGULATORY PROTEIN"/>
    <property type="match status" value="1"/>
</dbReference>
<accession>A0ABQ1W4H3</accession>
<feature type="DNA-binding region" description="H-T-H motif" evidence="4">
    <location>
        <begin position="29"/>
        <end position="48"/>
    </location>
</feature>
<dbReference type="EMBL" id="BMIW01000039">
    <property type="protein sequence ID" value="GGG14641.1"/>
    <property type="molecule type" value="Genomic_DNA"/>
</dbReference>
<dbReference type="InterPro" id="IPR009057">
    <property type="entry name" value="Homeodomain-like_sf"/>
</dbReference>
<dbReference type="RefSeq" id="WP_120463491.1">
    <property type="nucleotide sequence ID" value="NZ_BMIW01000039.1"/>
</dbReference>
<dbReference type="Gene3D" id="1.10.10.60">
    <property type="entry name" value="Homeodomain-like"/>
    <property type="match status" value="1"/>
</dbReference>
<sequence>MARRARITREAVLMAAVQVADTEGGEAVTIAAVSKALGIKPPSLYNHIGSLEELRAMVAAYTLRNLNEQLGEAVQGLCGKEAVRAFSHRYMSFAREHPGLYETVQSLTALQEEEIKQPSEQLVQLCLDMLEPFQLPEPQGIHAVRGLRSLIHGFISLERMSGFGIPLEVRDSFEYNLDLLFAGLEANRS</sequence>
<dbReference type="Proteomes" id="UP000608420">
    <property type="component" value="Unassembled WGS sequence"/>
</dbReference>
<dbReference type="SUPFAM" id="SSF46689">
    <property type="entry name" value="Homeodomain-like"/>
    <property type="match status" value="1"/>
</dbReference>
<gene>
    <name evidence="6" type="ORF">GCM10010913_40590</name>
</gene>
<keyword evidence="2 4" id="KW-0238">DNA-binding</keyword>
<dbReference type="PROSITE" id="PS50977">
    <property type="entry name" value="HTH_TETR_2"/>
    <property type="match status" value="1"/>
</dbReference>